<dbReference type="RefSeq" id="WP_142766143.1">
    <property type="nucleotide sequence ID" value="NZ_CP041356.1"/>
</dbReference>
<dbReference type="GO" id="GO:0016740">
    <property type="term" value="F:transferase activity"/>
    <property type="evidence" value="ECO:0007669"/>
    <property type="project" value="UniProtKB-KW"/>
</dbReference>
<dbReference type="NCBIfam" id="TIGR03725">
    <property type="entry name" value="T6A_YeaZ"/>
    <property type="match status" value="1"/>
</dbReference>
<feature type="domain" description="Gcp-like" evidence="1">
    <location>
        <begin position="32"/>
        <end position="224"/>
    </location>
</feature>
<dbReference type="InterPro" id="IPR043129">
    <property type="entry name" value="ATPase_NBD"/>
</dbReference>
<dbReference type="CDD" id="cd24032">
    <property type="entry name" value="ASKHA_NBD_TsaB"/>
    <property type="match status" value="1"/>
</dbReference>
<proteinExistence type="predicted"/>
<protein>
    <submittedName>
        <fullName evidence="2">tRNA (Adenosine(37)-N6)-threonylcarbamoyltransferase complex dimerization subunit type 1 TsaB</fullName>
    </submittedName>
</protein>
<dbReference type="InterPro" id="IPR022496">
    <property type="entry name" value="T6A_TsaB"/>
</dbReference>
<dbReference type="PANTHER" id="PTHR11735">
    <property type="entry name" value="TRNA N6-ADENOSINE THREONYLCARBAMOYLTRANSFERASE"/>
    <property type="match status" value="1"/>
</dbReference>
<dbReference type="Pfam" id="PF00814">
    <property type="entry name" value="TsaD"/>
    <property type="match status" value="1"/>
</dbReference>
<organism evidence="2 3">
    <name type="scientific">Lactococcus protaetiae</name>
    <dbReference type="NCBI Taxonomy" id="2592653"/>
    <lineage>
        <taxon>Bacteria</taxon>
        <taxon>Bacillati</taxon>
        <taxon>Bacillota</taxon>
        <taxon>Bacilli</taxon>
        <taxon>Lactobacillales</taxon>
        <taxon>Streptococcaceae</taxon>
        <taxon>Lactococcus</taxon>
    </lineage>
</organism>
<dbReference type="AlphaFoldDB" id="A0A514Z7H6"/>
<dbReference type="GO" id="GO:0005829">
    <property type="term" value="C:cytosol"/>
    <property type="evidence" value="ECO:0007669"/>
    <property type="project" value="TreeGrafter"/>
</dbReference>
<accession>A0A514Z7H6</accession>
<dbReference type="EMBL" id="CP041356">
    <property type="protein sequence ID" value="QDK70542.1"/>
    <property type="molecule type" value="Genomic_DNA"/>
</dbReference>
<sequence>MKILALDSSSIALSVALVEDGKLLGEVNLNLKKNHSTTLMTSIDFLMEQANLEAKDIDRIAVANGPGSYTGLRLAATVGKTLAYSLNKEIVGVSSLLSIALRVKGAEYLVVPVMDARRGNAYTAVYQDGKSVITDQHCVFSEFLSRLSSDCPVSTDRIVFTGETEQFLEDIERAGFDRGQVVTDSLQKLPSAYEIGKIAEHLTPENVHSFVPNYLKKVEAEEKWLETHEEAENAADNYVQRV</sequence>
<dbReference type="KEGG" id="lack:FLP15_04340"/>
<dbReference type="InterPro" id="IPR000905">
    <property type="entry name" value="Gcp-like_dom"/>
</dbReference>
<evidence type="ECO:0000259" key="1">
    <source>
        <dbReference type="Pfam" id="PF00814"/>
    </source>
</evidence>
<dbReference type="GO" id="GO:0002949">
    <property type="term" value="P:tRNA threonylcarbamoyladenosine modification"/>
    <property type="evidence" value="ECO:0007669"/>
    <property type="project" value="InterPro"/>
</dbReference>
<dbReference type="OrthoDB" id="9784166at2"/>
<keyword evidence="2" id="KW-0808">Transferase</keyword>
<dbReference type="Gene3D" id="3.30.420.40">
    <property type="match status" value="2"/>
</dbReference>
<name>A0A514Z7H6_9LACT</name>
<dbReference type="PANTHER" id="PTHR11735:SF11">
    <property type="entry name" value="TRNA THREONYLCARBAMOYLADENOSINE BIOSYNTHESIS PROTEIN TSAB"/>
    <property type="match status" value="1"/>
</dbReference>
<dbReference type="SUPFAM" id="SSF53067">
    <property type="entry name" value="Actin-like ATPase domain"/>
    <property type="match status" value="2"/>
</dbReference>
<keyword evidence="3" id="KW-1185">Reference proteome</keyword>
<gene>
    <name evidence="2" type="primary">tsaB</name>
    <name evidence="2" type="ORF">FLP15_04340</name>
</gene>
<reference evidence="2 3" key="1">
    <citation type="submission" date="2019-07" db="EMBL/GenBank/DDBJ databases">
        <title>Genome sequencing of KACC 19320.</title>
        <authorList>
            <person name="Heo J."/>
            <person name="Kim S.-J."/>
            <person name="Kim J.-S."/>
            <person name="Hong S.-B."/>
            <person name="Kwon S.-W."/>
        </authorList>
    </citation>
    <scope>NUCLEOTIDE SEQUENCE [LARGE SCALE GENOMIC DNA]</scope>
    <source>
        <strain evidence="2 3">KACC 19320</strain>
    </source>
</reference>
<evidence type="ECO:0000313" key="2">
    <source>
        <dbReference type="EMBL" id="QDK70542.1"/>
    </source>
</evidence>
<dbReference type="Proteomes" id="UP000315128">
    <property type="component" value="Chromosome"/>
</dbReference>
<evidence type="ECO:0000313" key="3">
    <source>
        <dbReference type="Proteomes" id="UP000315128"/>
    </source>
</evidence>